<accession>A0ABD4LLX5</accession>
<dbReference type="AlphaFoldDB" id="A0ABD4LLX5"/>
<gene>
    <name evidence="1" type="ORF">JCR31_28600</name>
</gene>
<sequence length="164" mass="19154">MSRTFKDISALQVQLKRDIYQSIQGTIADMCNKVVKDMVQKRVYDAYTPSGEYAYERTDELKNSVTIGNFKLGTKYATFEIYMDSEKISPNETDEDYWNQHADVDYEQDVSEYIPQWVEEGTSGSLWDRKGAHYMESSALELDKSLYRELANELRRQGWDVKVI</sequence>
<evidence type="ECO:0000313" key="2">
    <source>
        <dbReference type="Proteomes" id="UP000613452"/>
    </source>
</evidence>
<dbReference type="Proteomes" id="UP000613452">
    <property type="component" value="Unassembled WGS sequence"/>
</dbReference>
<name>A0ABD4LLX5_BACCE</name>
<comment type="caution">
    <text evidence="1">The sequence shown here is derived from an EMBL/GenBank/DDBJ whole genome shotgun (WGS) entry which is preliminary data.</text>
</comment>
<proteinExistence type="predicted"/>
<dbReference type="RefSeq" id="WP_200152630.1">
    <property type="nucleotide sequence ID" value="NZ_JAEFBZ010000007.1"/>
</dbReference>
<protein>
    <recommendedName>
        <fullName evidence="3">HK97 gp10 family phage protein</fullName>
    </recommendedName>
</protein>
<evidence type="ECO:0008006" key="3">
    <source>
        <dbReference type="Google" id="ProtNLM"/>
    </source>
</evidence>
<reference evidence="1 2" key="1">
    <citation type="submission" date="2020-12" db="EMBL/GenBank/DDBJ databases">
        <title>Genome assembly for a thermostable protease producing Bacillus cereus MAKP1 strain isolated from chicken gut.</title>
        <authorList>
            <person name="Malaviya A."/>
        </authorList>
    </citation>
    <scope>NUCLEOTIDE SEQUENCE [LARGE SCALE GENOMIC DNA]</scope>
    <source>
        <strain evidence="1 2">MAKP1</strain>
    </source>
</reference>
<evidence type="ECO:0000313" key="1">
    <source>
        <dbReference type="EMBL" id="MBK1611794.1"/>
    </source>
</evidence>
<dbReference type="EMBL" id="JAEFBZ010000007">
    <property type="protein sequence ID" value="MBK1611794.1"/>
    <property type="molecule type" value="Genomic_DNA"/>
</dbReference>
<organism evidence="1 2">
    <name type="scientific">Bacillus cereus</name>
    <dbReference type="NCBI Taxonomy" id="1396"/>
    <lineage>
        <taxon>Bacteria</taxon>
        <taxon>Bacillati</taxon>
        <taxon>Bacillota</taxon>
        <taxon>Bacilli</taxon>
        <taxon>Bacillales</taxon>
        <taxon>Bacillaceae</taxon>
        <taxon>Bacillus</taxon>
        <taxon>Bacillus cereus group</taxon>
    </lineage>
</organism>